<evidence type="ECO:0000313" key="2">
    <source>
        <dbReference type="Proteomes" id="UP001057402"/>
    </source>
</evidence>
<protein>
    <submittedName>
        <fullName evidence="1">Uncharacterized protein</fullName>
    </submittedName>
</protein>
<proteinExistence type="predicted"/>
<sequence>MKLGRFASVTVLAVFLVIGFVSYVTLFVFLRDHGGLRSSAVYGFLALYCLFCFIVCLVMEPGQVPSHYVPDVEGEEIPGHEPGKNVANPRRCDSCCRQKPPRCHHCRLCRSCVLKMDHHCRWINNCIGHWNYKAFFNLVLFATLASCYSSVVFITRVYEKGWHFPGSSTANFVYVTSGLVLLGLSLVLASFLGWHVYLIAHNLTTIEYYEGVRARWLAKKSGQSYSHPFDLGIYRNVLSILGPNVLLWFWPTAVGHLRDGTNFQVSRND</sequence>
<name>A0ACB9RWD8_9MYRT</name>
<gene>
    <name evidence="1" type="ORF">MLD38_008645</name>
</gene>
<reference evidence="2" key="1">
    <citation type="journal article" date="2023" name="Front. Plant Sci.">
        <title>Chromosomal-level genome assembly of Melastoma candidum provides insights into trichome evolution.</title>
        <authorList>
            <person name="Zhong Y."/>
            <person name="Wu W."/>
            <person name="Sun C."/>
            <person name="Zou P."/>
            <person name="Liu Y."/>
            <person name="Dai S."/>
            <person name="Zhou R."/>
        </authorList>
    </citation>
    <scope>NUCLEOTIDE SEQUENCE [LARGE SCALE GENOMIC DNA]</scope>
</reference>
<dbReference type="Proteomes" id="UP001057402">
    <property type="component" value="Chromosome 3"/>
</dbReference>
<accession>A0ACB9RWD8</accession>
<dbReference type="EMBL" id="CM042882">
    <property type="protein sequence ID" value="KAI4382718.1"/>
    <property type="molecule type" value="Genomic_DNA"/>
</dbReference>
<evidence type="ECO:0000313" key="1">
    <source>
        <dbReference type="EMBL" id="KAI4382718.1"/>
    </source>
</evidence>
<comment type="caution">
    <text evidence="1">The sequence shown here is derived from an EMBL/GenBank/DDBJ whole genome shotgun (WGS) entry which is preliminary data.</text>
</comment>
<organism evidence="1 2">
    <name type="scientific">Melastoma candidum</name>
    <dbReference type="NCBI Taxonomy" id="119954"/>
    <lineage>
        <taxon>Eukaryota</taxon>
        <taxon>Viridiplantae</taxon>
        <taxon>Streptophyta</taxon>
        <taxon>Embryophyta</taxon>
        <taxon>Tracheophyta</taxon>
        <taxon>Spermatophyta</taxon>
        <taxon>Magnoliopsida</taxon>
        <taxon>eudicotyledons</taxon>
        <taxon>Gunneridae</taxon>
        <taxon>Pentapetalae</taxon>
        <taxon>rosids</taxon>
        <taxon>malvids</taxon>
        <taxon>Myrtales</taxon>
        <taxon>Melastomataceae</taxon>
        <taxon>Melastomatoideae</taxon>
        <taxon>Melastomateae</taxon>
        <taxon>Melastoma</taxon>
    </lineage>
</organism>
<keyword evidence="2" id="KW-1185">Reference proteome</keyword>